<protein>
    <submittedName>
        <fullName evidence="3">Alpha/Beta hydrolase protein</fullName>
    </submittedName>
</protein>
<feature type="domain" description="BD-FAE-like" evidence="2">
    <location>
        <begin position="21"/>
        <end position="171"/>
    </location>
</feature>
<dbReference type="InterPro" id="IPR029058">
    <property type="entry name" value="AB_hydrolase_fold"/>
</dbReference>
<dbReference type="Pfam" id="PF20434">
    <property type="entry name" value="BD-FAE"/>
    <property type="match status" value="1"/>
</dbReference>
<evidence type="ECO:0000259" key="2">
    <source>
        <dbReference type="Pfam" id="PF20434"/>
    </source>
</evidence>
<organism evidence="3 4">
    <name type="scientific">Pterulicium gracile</name>
    <dbReference type="NCBI Taxonomy" id="1884261"/>
    <lineage>
        <taxon>Eukaryota</taxon>
        <taxon>Fungi</taxon>
        <taxon>Dikarya</taxon>
        <taxon>Basidiomycota</taxon>
        <taxon>Agaricomycotina</taxon>
        <taxon>Agaricomycetes</taxon>
        <taxon>Agaricomycetidae</taxon>
        <taxon>Agaricales</taxon>
        <taxon>Pleurotineae</taxon>
        <taxon>Pterulaceae</taxon>
        <taxon>Pterulicium</taxon>
    </lineage>
</organism>
<dbReference type="PANTHER" id="PTHR48081:SF3">
    <property type="entry name" value="ALPHA_BETA HYDROLASE FOLD-3 DOMAIN-CONTAINING PROTEIN"/>
    <property type="match status" value="1"/>
</dbReference>
<reference evidence="3 4" key="1">
    <citation type="journal article" date="2019" name="Nat. Ecol. Evol.">
        <title>Megaphylogeny resolves global patterns of mushroom evolution.</title>
        <authorList>
            <person name="Varga T."/>
            <person name="Krizsan K."/>
            <person name="Foldi C."/>
            <person name="Dima B."/>
            <person name="Sanchez-Garcia M."/>
            <person name="Sanchez-Ramirez S."/>
            <person name="Szollosi G.J."/>
            <person name="Szarkandi J.G."/>
            <person name="Papp V."/>
            <person name="Albert L."/>
            <person name="Andreopoulos W."/>
            <person name="Angelini C."/>
            <person name="Antonin V."/>
            <person name="Barry K.W."/>
            <person name="Bougher N.L."/>
            <person name="Buchanan P."/>
            <person name="Buyck B."/>
            <person name="Bense V."/>
            <person name="Catcheside P."/>
            <person name="Chovatia M."/>
            <person name="Cooper J."/>
            <person name="Damon W."/>
            <person name="Desjardin D."/>
            <person name="Finy P."/>
            <person name="Geml J."/>
            <person name="Haridas S."/>
            <person name="Hughes K."/>
            <person name="Justo A."/>
            <person name="Karasinski D."/>
            <person name="Kautmanova I."/>
            <person name="Kiss B."/>
            <person name="Kocsube S."/>
            <person name="Kotiranta H."/>
            <person name="LaButti K.M."/>
            <person name="Lechner B.E."/>
            <person name="Liimatainen K."/>
            <person name="Lipzen A."/>
            <person name="Lukacs Z."/>
            <person name="Mihaltcheva S."/>
            <person name="Morgado L.N."/>
            <person name="Niskanen T."/>
            <person name="Noordeloos M.E."/>
            <person name="Ohm R.A."/>
            <person name="Ortiz-Santana B."/>
            <person name="Ovrebo C."/>
            <person name="Racz N."/>
            <person name="Riley R."/>
            <person name="Savchenko A."/>
            <person name="Shiryaev A."/>
            <person name="Soop K."/>
            <person name="Spirin V."/>
            <person name="Szebenyi C."/>
            <person name="Tomsovsky M."/>
            <person name="Tulloss R.E."/>
            <person name="Uehling J."/>
            <person name="Grigoriev I.V."/>
            <person name="Vagvolgyi C."/>
            <person name="Papp T."/>
            <person name="Martin F.M."/>
            <person name="Miettinen O."/>
            <person name="Hibbett D.S."/>
            <person name="Nagy L.G."/>
        </authorList>
    </citation>
    <scope>NUCLEOTIDE SEQUENCE [LARGE SCALE GENOMIC DNA]</scope>
    <source>
        <strain evidence="3 4">CBS 309.79</strain>
    </source>
</reference>
<dbReference type="STRING" id="1884261.A0A5C3QPI9"/>
<evidence type="ECO:0000313" key="3">
    <source>
        <dbReference type="EMBL" id="TFL03886.1"/>
    </source>
</evidence>
<gene>
    <name evidence="3" type="ORF">BDV98DRAFT_352157</name>
</gene>
<dbReference type="InterPro" id="IPR050300">
    <property type="entry name" value="GDXG_lipolytic_enzyme"/>
</dbReference>
<name>A0A5C3QPI9_9AGAR</name>
<dbReference type="EMBL" id="ML178819">
    <property type="protein sequence ID" value="TFL03886.1"/>
    <property type="molecule type" value="Genomic_DNA"/>
</dbReference>
<dbReference type="PANTHER" id="PTHR48081">
    <property type="entry name" value="AB HYDROLASE SUPERFAMILY PROTEIN C4A8.06C"/>
    <property type="match status" value="1"/>
</dbReference>
<dbReference type="SUPFAM" id="SSF53474">
    <property type="entry name" value="alpha/beta-Hydrolases"/>
    <property type="match status" value="1"/>
</dbReference>
<accession>A0A5C3QPI9</accession>
<dbReference type="Proteomes" id="UP000305067">
    <property type="component" value="Unassembled WGS sequence"/>
</dbReference>
<dbReference type="GO" id="GO:0016787">
    <property type="term" value="F:hydrolase activity"/>
    <property type="evidence" value="ECO:0007669"/>
    <property type="project" value="UniProtKB-KW"/>
</dbReference>
<keyword evidence="1 3" id="KW-0378">Hydrolase</keyword>
<evidence type="ECO:0000313" key="4">
    <source>
        <dbReference type="Proteomes" id="UP000305067"/>
    </source>
</evidence>
<proteinExistence type="predicted"/>
<dbReference type="Gene3D" id="3.40.50.1820">
    <property type="entry name" value="alpha/beta hydrolase"/>
    <property type="match status" value="1"/>
</dbReference>
<keyword evidence="4" id="KW-1185">Reference proteome</keyword>
<evidence type="ECO:0000256" key="1">
    <source>
        <dbReference type="ARBA" id="ARBA00022801"/>
    </source>
</evidence>
<dbReference type="AlphaFoldDB" id="A0A5C3QPI9"/>
<dbReference type="InterPro" id="IPR049492">
    <property type="entry name" value="BD-FAE-like_dom"/>
</dbReference>
<dbReference type="OrthoDB" id="408631at2759"/>
<sequence length="333" mass="36477">MSPSPTELKFKSVDGVDIFVDVYLPEKASKENSAPVLLWWHGGGLLQGTRKGVAPHLVRAASKHNLCVVSADYRLAPQTRLPSILADCFDTIAFLRAPNSAFAQLVAGTADATNKLIVSGSSAGGFLALLVGLGIGQTSVSSVLRDGVQVRRLDPPVKAILPIYPITDLDDPFWTTKQRPVSYMPSIIPEERVAPFLDSAAEKTAFSTLDSPRAVFYHYMVQEGILPALLLENTSISPSTYSVAPAIRSRSCQLPIPPTYLIHGSIDDKVPPRQARDVFEALKAYGSEELGMSGQDLSQWVVYEEREGLDHLFDREEAEEMKDMYEFVKRVVG</sequence>